<evidence type="ECO:0000313" key="2">
    <source>
        <dbReference type="Proteomes" id="UP001062846"/>
    </source>
</evidence>
<evidence type="ECO:0000313" key="1">
    <source>
        <dbReference type="EMBL" id="KAI8542987.1"/>
    </source>
</evidence>
<protein>
    <submittedName>
        <fullName evidence="1">Uncharacterized protein</fullName>
    </submittedName>
</protein>
<dbReference type="EMBL" id="CM046395">
    <property type="protein sequence ID" value="KAI8542987.1"/>
    <property type="molecule type" value="Genomic_DNA"/>
</dbReference>
<organism evidence="1 2">
    <name type="scientific">Rhododendron molle</name>
    <name type="common">Chinese azalea</name>
    <name type="synonym">Azalea mollis</name>
    <dbReference type="NCBI Taxonomy" id="49168"/>
    <lineage>
        <taxon>Eukaryota</taxon>
        <taxon>Viridiplantae</taxon>
        <taxon>Streptophyta</taxon>
        <taxon>Embryophyta</taxon>
        <taxon>Tracheophyta</taxon>
        <taxon>Spermatophyta</taxon>
        <taxon>Magnoliopsida</taxon>
        <taxon>eudicotyledons</taxon>
        <taxon>Gunneridae</taxon>
        <taxon>Pentapetalae</taxon>
        <taxon>asterids</taxon>
        <taxon>Ericales</taxon>
        <taxon>Ericaceae</taxon>
        <taxon>Ericoideae</taxon>
        <taxon>Rhodoreae</taxon>
        <taxon>Rhododendron</taxon>
    </lineage>
</organism>
<sequence length="786" mass="88086">MAKPRKPKTNEDQRADNSEAVVRHQKLCLNIDMDKRHVYGYTELEIVVPDNGVVGLHADNLAIERVTVDGEPALFEVFPHYQALDSENRWCGVSSATSAADAAGSVYLSSLERELVPNLLIMCSKSIKSVSEEQGQQNSESRLHLPEEPDQNVKLVRVDYWVEKADTGIHFGDNILHTDNQIRRARCWFPCLDDSSQRCCYDLEYTVANNFVAVSNGKLLYQVLSKDGLCKTYVYGLNVPVAARWISLAVAPFEVFPDCYSGLLSYMCLPAYLSKLRHTVGFFHSAFSHYEEYLSASFPFGSYTQVFIFPEVTISSTSSGASLTILSTQVLYDEKVIDQIIETRIKLAFALARQWFGVYITPEEPNDEWLLDGLAEFLSDSFIKRFLGNNEARYRRFKANCAVCRADDSGATALSYSASSKDLYGTQCIGLFGKIRSWKSVAVLQMLEKQMGPESFRKFRHYANKIGNLERPFLKEFFPRWVGSCGCPVLRMGYSYSKRKNMVELAVMRGCTATSDSIATVANGNHDSENKEGAAGCPGMMSIRVHELDGMYDHPILPMAGEPWQLLEIQCHSKLAAKRFQKPKKGSKPDGSDDNGDAMSTLDLRPNADSPLLWLRADPEMEYLAEINFNQPVQMWNLQSTILENGVAGLLCSVLDMGVLAETCEVGIVPGCNSTGVLLNQINQLEKDKDVVAQAQAISMLEAMPQLSFSVVNALNNFLTDAQVFWRVRIEAAFALAHTATEETDWAGLLHLIKFYKSRRFDANIGLPKPNDFHDFPEYFVLEVMQ</sequence>
<accession>A0ACC0MR51</accession>
<name>A0ACC0MR51_RHOML</name>
<proteinExistence type="predicted"/>
<reference evidence="1" key="1">
    <citation type="submission" date="2022-02" db="EMBL/GenBank/DDBJ databases">
        <title>Plant Genome Project.</title>
        <authorList>
            <person name="Zhang R.-G."/>
        </authorList>
    </citation>
    <scope>NUCLEOTIDE SEQUENCE</scope>
    <source>
        <strain evidence="1">AT1</strain>
    </source>
</reference>
<keyword evidence="2" id="KW-1185">Reference proteome</keyword>
<gene>
    <name evidence="1" type="ORF">RHMOL_Rhmol08G0183500</name>
</gene>
<dbReference type="Proteomes" id="UP001062846">
    <property type="component" value="Chromosome 8"/>
</dbReference>
<comment type="caution">
    <text evidence="1">The sequence shown here is derived from an EMBL/GenBank/DDBJ whole genome shotgun (WGS) entry which is preliminary data.</text>
</comment>